<dbReference type="Gene3D" id="3.40.50.1820">
    <property type="entry name" value="alpha/beta hydrolase"/>
    <property type="match status" value="1"/>
</dbReference>
<dbReference type="InterPro" id="IPR050471">
    <property type="entry name" value="AB_hydrolase"/>
</dbReference>
<proteinExistence type="predicted"/>
<dbReference type="PRINTS" id="PR00111">
    <property type="entry name" value="ABHYDROLASE"/>
</dbReference>
<evidence type="ECO:0000313" key="3">
    <source>
        <dbReference type="Proteomes" id="UP001597641"/>
    </source>
</evidence>
<evidence type="ECO:0000313" key="2">
    <source>
        <dbReference type="EMBL" id="MFD3002460.1"/>
    </source>
</evidence>
<feature type="domain" description="AB hydrolase-1" evidence="1">
    <location>
        <begin position="21"/>
        <end position="252"/>
    </location>
</feature>
<keyword evidence="3" id="KW-1185">Reference proteome</keyword>
<dbReference type="Proteomes" id="UP001597641">
    <property type="component" value="Unassembled WGS sequence"/>
</dbReference>
<protein>
    <submittedName>
        <fullName evidence="2">Alpha/beta fold hydrolase</fullName>
    </submittedName>
</protein>
<keyword evidence="2" id="KW-0378">Hydrolase</keyword>
<dbReference type="GO" id="GO:0016787">
    <property type="term" value="F:hydrolase activity"/>
    <property type="evidence" value="ECO:0007669"/>
    <property type="project" value="UniProtKB-KW"/>
</dbReference>
<dbReference type="SUPFAM" id="SSF53474">
    <property type="entry name" value="alpha/beta-Hydrolases"/>
    <property type="match status" value="1"/>
</dbReference>
<comment type="caution">
    <text evidence="2">The sequence shown here is derived from an EMBL/GenBank/DDBJ whole genome shotgun (WGS) entry which is preliminary data.</text>
</comment>
<dbReference type="RefSeq" id="WP_377487915.1">
    <property type="nucleotide sequence ID" value="NZ_JBHUOX010000016.1"/>
</dbReference>
<gene>
    <name evidence="2" type="ORF">ACFS7Z_18960</name>
</gene>
<dbReference type="PANTHER" id="PTHR43433">
    <property type="entry name" value="HYDROLASE, ALPHA/BETA FOLD FAMILY PROTEIN"/>
    <property type="match status" value="1"/>
</dbReference>
<accession>A0ABW6BXA2</accession>
<dbReference type="Pfam" id="PF00561">
    <property type="entry name" value="Abhydrolase_1"/>
    <property type="match status" value="1"/>
</dbReference>
<reference evidence="3" key="1">
    <citation type="journal article" date="2019" name="Int. J. Syst. Evol. Microbiol.">
        <title>The Global Catalogue of Microorganisms (GCM) 10K type strain sequencing project: providing services to taxonomists for standard genome sequencing and annotation.</title>
        <authorList>
            <consortium name="The Broad Institute Genomics Platform"/>
            <consortium name="The Broad Institute Genome Sequencing Center for Infectious Disease"/>
            <person name="Wu L."/>
            <person name="Ma J."/>
        </authorList>
    </citation>
    <scope>NUCLEOTIDE SEQUENCE [LARGE SCALE GENOMIC DNA]</scope>
    <source>
        <strain evidence="3">KCTC 23984</strain>
    </source>
</reference>
<sequence length="267" mass="30103">MPLIETNGINLYYEERGSGEPLLLIMGITAPGTVWEKHVADWEKDFRCILVDNRGVGRSDKPVGPYTSAQMADDCAGLLEALQIQEARVVGCSMGSIIAQQLVLRHPEKVRSLVLMCTWARCDNTAKAVFQHMMHSKARLRPEEFALFIQLLIYSKASWENEIMFAELEEGRRQAAVDPHPQPLHGLEGQAVACVTHHVLDKLYEVQKPTLVIGGAEDSFTPAWMAEEVADAIPHAELHLYPKSGHAFHWENIDDFNPFIRKWLLTH</sequence>
<dbReference type="PANTHER" id="PTHR43433:SF5">
    <property type="entry name" value="AB HYDROLASE-1 DOMAIN-CONTAINING PROTEIN"/>
    <property type="match status" value="1"/>
</dbReference>
<dbReference type="EMBL" id="JBHUOX010000016">
    <property type="protein sequence ID" value="MFD3002460.1"/>
    <property type="molecule type" value="Genomic_DNA"/>
</dbReference>
<evidence type="ECO:0000259" key="1">
    <source>
        <dbReference type="Pfam" id="PF00561"/>
    </source>
</evidence>
<name>A0ABW6BXA2_9BACT</name>
<organism evidence="2 3">
    <name type="scientific">Pontibacter toksunensis</name>
    <dbReference type="NCBI Taxonomy" id="1332631"/>
    <lineage>
        <taxon>Bacteria</taxon>
        <taxon>Pseudomonadati</taxon>
        <taxon>Bacteroidota</taxon>
        <taxon>Cytophagia</taxon>
        <taxon>Cytophagales</taxon>
        <taxon>Hymenobacteraceae</taxon>
        <taxon>Pontibacter</taxon>
    </lineage>
</organism>
<dbReference type="InterPro" id="IPR029058">
    <property type="entry name" value="AB_hydrolase_fold"/>
</dbReference>
<dbReference type="InterPro" id="IPR000073">
    <property type="entry name" value="AB_hydrolase_1"/>
</dbReference>